<dbReference type="Pfam" id="PF17914">
    <property type="entry name" value="HopA1"/>
    <property type="match status" value="1"/>
</dbReference>
<dbReference type="OrthoDB" id="2408361at2"/>
<reference evidence="2 3" key="1">
    <citation type="submission" date="2019-03" db="EMBL/GenBank/DDBJ databases">
        <title>Genomic analyses of the natural microbiome of Caenorhabditis elegans.</title>
        <authorList>
            <person name="Samuel B."/>
        </authorList>
    </citation>
    <scope>NUCLEOTIDE SEQUENCE [LARGE SCALE GENOMIC DNA]</scope>
    <source>
        <strain evidence="2 3">JUb18</strain>
    </source>
</reference>
<evidence type="ECO:0000256" key="1">
    <source>
        <dbReference type="SAM" id="MobiDB-lite"/>
    </source>
</evidence>
<feature type="compositionally biased region" description="Polar residues" evidence="1">
    <location>
        <begin position="296"/>
        <end position="311"/>
    </location>
</feature>
<dbReference type="InterPro" id="IPR040871">
    <property type="entry name" value="HopA1"/>
</dbReference>
<dbReference type="Proteomes" id="UP000295601">
    <property type="component" value="Unassembled WGS sequence"/>
</dbReference>
<comment type="caution">
    <text evidence="2">The sequence shown here is derived from an EMBL/GenBank/DDBJ whole genome shotgun (WGS) entry which is preliminary data.</text>
</comment>
<sequence>MNSVSWSDCTTSLVDGEWIIQSGDYRSVLPNPRAATQTLANVLYSTVHAGQPASGEELPWLPPNDIEFEEQLTGAFSEELLDEQCEVLLEGQKDVLVSLAGVRIVAEREAIHESNRGTSIGIPAVRPNLSPGFLLLNSGKRISSLDKSGLVRIYFRIDSPEEAALAWPIVSDFLWRQPFPWQLKCLSRKDSYPRNDAIVAYVGYDAIEESLAELLKAVAPLWGLAKASGKTEKSPWVLHVSDHVAIAFEPDDPRAEYAGLSFGMHRSKLTAEAIISSLRHGLDPDENIAQHFTHGNVDSTNPWRNMTSPQLKTHIDYGQ</sequence>
<dbReference type="EMBL" id="SNYA01000004">
    <property type="protein sequence ID" value="TDP92420.1"/>
    <property type="molecule type" value="Genomic_DNA"/>
</dbReference>
<name>A0A4R6RZ61_9MICO</name>
<evidence type="ECO:0000313" key="3">
    <source>
        <dbReference type="Proteomes" id="UP000295601"/>
    </source>
</evidence>
<proteinExistence type="predicted"/>
<dbReference type="RefSeq" id="WP_133616643.1">
    <property type="nucleotide sequence ID" value="NZ_SNYA01000004.1"/>
</dbReference>
<gene>
    <name evidence="2" type="ORF">EDF62_1627</name>
</gene>
<accession>A0A4R6RZ61</accession>
<feature type="region of interest" description="Disordered" evidence="1">
    <location>
        <begin position="293"/>
        <end position="319"/>
    </location>
</feature>
<keyword evidence="3" id="KW-1185">Reference proteome</keyword>
<evidence type="ECO:0000313" key="2">
    <source>
        <dbReference type="EMBL" id="TDP92420.1"/>
    </source>
</evidence>
<dbReference type="AlphaFoldDB" id="A0A4R6RZ61"/>
<organism evidence="2 3">
    <name type="scientific">Leucobacter luti</name>
    <dbReference type="NCBI Taxonomy" id="340320"/>
    <lineage>
        <taxon>Bacteria</taxon>
        <taxon>Bacillati</taxon>
        <taxon>Actinomycetota</taxon>
        <taxon>Actinomycetes</taxon>
        <taxon>Micrococcales</taxon>
        <taxon>Microbacteriaceae</taxon>
        <taxon>Leucobacter</taxon>
    </lineage>
</organism>
<protein>
    <submittedName>
        <fullName evidence="2">Uncharacterized protein</fullName>
    </submittedName>
</protein>